<dbReference type="CDD" id="cd01285">
    <property type="entry name" value="nucleoside_deaminase"/>
    <property type="match status" value="1"/>
</dbReference>
<dbReference type="InParanoid" id="A0A1Q3BZM0"/>
<proteinExistence type="inferred from homology"/>
<dbReference type="GO" id="GO:0046872">
    <property type="term" value="F:metal ion binding"/>
    <property type="evidence" value="ECO:0007669"/>
    <property type="project" value="UniProtKB-KW"/>
</dbReference>
<evidence type="ECO:0000256" key="9">
    <source>
        <dbReference type="SAM" id="MobiDB-lite"/>
    </source>
</evidence>
<evidence type="ECO:0000256" key="1">
    <source>
        <dbReference type="ARBA" id="ARBA00001947"/>
    </source>
</evidence>
<feature type="compositionally biased region" description="Polar residues" evidence="9">
    <location>
        <begin position="1059"/>
        <end position="1078"/>
    </location>
</feature>
<feature type="compositionally biased region" description="Basic and acidic residues" evidence="9">
    <location>
        <begin position="999"/>
        <end position="1014"/>
    </location>
</feature>
<feature type="compositionally biased region" description="Basic and acidic residues" evidence="9">
    <location>
        <begin position="251"/>
        <end position="293"/>
    </location>
</feature>
<comment type="subunit">
    <text evidence="2">Homodimer.</text>
</comment>
<dbReference type="Proteomes" id="UP000187406">
    <property type="component" value="Unassembled WGS sequence"/>
</dbReference>
<feature type="region of interest" description="Disordered" evidence="9">
    <location>
        <begin position="511"/>
        <end position="575"/>
    </location>
</feature>
<comment type="cofactor">
    <cofactor evidence="1">
        <name>Zn(2+)</name>
        <dbReference type="ChEBI" id="CHEBI:29105"/>
    </cofactor>
</comment>
<feature type="region of interest" description="Disordered" evidence="9">
    <location>
        <begin position="241"/>
        <end position="371"/>
    </location>
</feature>
<dbReference type="PANTHER" id="PTHR11079:SF179">
    <property type="entry name" value="TRNA(ADENINE(34)) DEAMINASE, CHLOROPLASTIC"/>
    <property type="match status" value="1"/>
</dbReference>
<feature type="region of interest" description="Disordered" evidence="9">
    <location>
        <begin position="1059"/>
        <end position="1091"/>
    </location>
</feature>
<dbReference type="InterPro" id="IPR028883">
    <property type="entry name" value="tRNA_aden_deaminase"/>
</dbReference>
<dbReference type="STRING" id="3775.A0A1Q3BZM0"/>
<feature type="compositionally biased region" description="Polar residues" evidence="9">
    <location>
        <begin position="482"/>
        <end position="493"/>
    </location>
</feature>
<sequence length="1389" mass="155741">MHNTYVCSTLLSLRTKGSLSFSFYDYSNLLNERFDKTPLVSRCCSGCCCCHSSSCCGSFATHRVPINPRYLYGLRQSTLIQWTPFRRFVLGSKDWCFYRFPVYDVDHDSCEVYSSTRERSGNGSIGRRRKGASRCMVKEEKSERYPLGDVEVEALISLLSEQVGGECFDGRERNGSSWTKVKVERRNFGSEFYGEKKKRVEVEKRGNNGGECYGEKKKRVDIEKRGDYGCECCRGKKKSGVPNLMGSDSNDDFKSVTIESREEEYRRKVDRDEMKTKEQRDEREAFSRGEDHRGRRKSSSCSSYYSFSSSRDFENYSEGHDEEQNLKELSGGYKKESSGNEEGEIVRQMADDKTHRVDIKHSGEVSEQRHTTVGIGVGWDCRKTSEKKLTEASHSREESSRMHTGDVSTHGNAFGLASTAGKTFSDEEEKLSVAVNFDKGSRKECSQMGDEGSLSESRRKFHAAGLSEIASSDDTGRDSQSKKQVSVRDQSSAVTADLVWERRDDRQTVRRIADKDELRGSSQQFTEESEIPDVDTERVSNSCGQYESRMKIREEDTTSVLTSAEQTKEQHHQTGEKMIKNIDLRRKSQQFSELSEIRGSMSKMTSNLQSETRMKNQTENSSRVTGSYAEVEEQCSETFQKPLQKIQSTQGSQDPANLSLVRAGDIEILNESQIASKTRLINQEVFLSSNAKLTRETDNQTDERVMQISSRKEEQKPIRLSSSRRNALEEAEGQQIDEQDRERRSSNIILMSSSSQSVAGGSQHVVPTSGITIGEVSSETLESGFTALYTHSGDITSDLYTYSGERTPSLHKELYGRGQGETPEEPLDIIAQEDVLGSAHRSAESSTQFVGEFVEKAKNEVSTSEVQKNTEVSVTKVVYVGEKHRHKSSDQYGSSDVRLKEHDSRRSSRSSGAKGPSDEMWDVIDPSIRKTPEVEAPEDPTEMGNTIVKRTGRSLWSIISNVFRMQWGSHGETRNSAARSGGKSSSNESASSEAWFSGREQEEKSEKNVVKDRSSTPQESTSSHELQIGKTFSQSQGEASDTVISKDQIQHLEPEMHSLSSKVESGFASTGVPSTSAEENLGQDEEGKRIQGYSSGMEVVGFSAPLRVRSLRRSPAVEENFDTGKIDASGSGSLQQMEQPVGARLTEVTGPQGKDGELKLRKLQRNKQVLRDRFDEWEDAYKLESEQRKTDEMFMREALLEAKKAADTWEVPVGAVLVQNGKIIARGCNLVEELRDSTAHAEMICIREASNVLRTWRLADTTLYVTLEPCPMCAGAILQARISSLVWGAPNKLLGADGSWIRLFPSGGQGSEQADKPAAPVHPFHPKMTIRRGVLASECADRMTDFFQLRRKKEKNEDPLPPPSRFHITNHPSKILTKMHDIFHIMFCL</sequence>
<dbReference type="SUPFAM" id="SSF53927">
    <property type="entry name" value="Cytidine deaminase-like"/>
    <property type="match status" value="1"/>
</dbReference>
<dbReference type="PANTHER" id="PTHR11079">
    <property type="entry name" value="CYTOSINE DEAMINASE FAMILY MEMBER"/>
    <property type="match status" value="1"/>
</dbReference>
<keyword evidence="4" id="KW-0819">tRNA processing</keyword>
<dbReference type="FunCoup" id="A0A1Q3BZM0">
    <property type="interactions" value="1650"/>
</dbReference>
<dbReference type="FunFam" id="3.40.140.10:FF:000005">
    <property type="entry name" value="tRNA-specific adenosine deaminase"/>
    <property type="match status" value="1"/>
</dbReference>
<feature type="compositionally biased region" description="Basic and acidic residues" evidence="9">
    <location>
        <begin position="897"/>
        <end position="906"/>
    </location>
</feature>
<evidence type="ECO:0000256" key="5">
    <source>
        <dbReference type="ARBA" id="ARBA00022723"/>
    </source>
</evidence>
<protein>
    <recommendedName>
        <fullName evidence="3">tRNA(adenine(34)) deaminase</fullName>
        <ecNumber evidence="3">3.5.4.33</ecNumber>
    </recommendedName>
</protein>
<organism evidence="11 12">
    <name type="scientific">Cephalotus follicularis</name>
    <name type="common">Albany pitcher plant</name>
    <dbReference type="NCBI Taxonomy" id="3775"/>
    <lineage>
        <taxon>Eukaryota</taxon>
        <taxon>Viridiplantae</taxon>
        <taxon>Streptophyta</taxon>
        <taxon>Embryophyta</taxon>
        <taxon>Tracheophyta</taxon>
        <taxon>Spermatophyta</taxon>
        <taxon>Magnoliopsida</taxon>
        <taxon>eudicotyledons</taxon>
        <taxon>Gunneridae</taxon>
        <taxon>Pentapetalae</taxon>
        <taxon>rosids</taxon>
        <taxon>fabids</taxon>
        <taxon>Oxalidales</taxon>
        <taxon>Cephalotaceae</taxon>
        <taxon>Cephalotus</taxon>
    </lineage>
</organism>
<feature type="compositionally biased region" description="Basic and acidic residues" evidence="9">
    <location>
        <begin position="311"/>
        <end position="326"/>
    </location>
</feature>
<dbReference type="HAMAP" id="MF_00972">
    <property type="entry name" value="tRNA_aden_deaminase"/>
    <property type="match status" value="1"/>
</dbReference>
<feature type="compositionally biased region" description="Basic and acidic residues" evidence="9">
    <location>
        <begin position="697"/>
        <end position="717"/>
    </location>
</feature>
<feature type="domain" description="CMP/dCMP-type deaminase" evidence="10">
    <location>
        <begin position="1189"/>
        <end position="1311"/>
    </location>
</feature>
<evidence type="ECO:0000256" key="4">
    <source>
        <dbReference type="ARBA" id="ARBA00022694"/>
    </source>
</evidence>
<keyword evidence="5" id="KW-0479">Metal-binding</keyword>
<dbReference type="InterPro" id="IPR016193">
    <property type="entry name" value="Cytidine_deaminase-like"/>
</dbReference>
<dbReference type="GO" id="GO:0009507">
    <property type="term" value="C:chloroplast"/>
    <property type="evidence" value="ECO:0007669"/>
    <property type="project" value="TreeGrafter"/>
</dbReference>
<feature type="compositionally biased region" description="Low complexity" evidence="9">
    <location>
        <begin position="299"/>
        <end position="310"/>
    </location>
</feature>
<evidence type="ECO:0000256" key="3">
    <source>
        <dbReference type="ARBA" id="ARBA00012740"/>
    </source>
</evidence>
<dbReference type="EC" id="3.5.4.33" evidence="3"/>
<keyword evidence="6" id="KW-0378">Hydrolase</keyword>
<feature type="region of interest" description="Disordered" evidence="9">
    <location>
        <begin position="970"/>
        <end position="1043"/>
    </location>
</feature>
<gene>
    <name evidence="11" type="ORF">CFOL_v3_16774</name>
</gene>
<dbReference type="GO" id="GO:0052717">
    <property type="term" value="F:tRNA-specific adenosine-34 deaminase activity"/>
    <property type="evidence" value="ECO:0007669"/>
    <property type="project" value="UniProtKB-EC"/>
</dbReference>
<feature type="region of interest" description="Disordered" evidence="9">
    <location>
        <begin position="1350"/>
        <end position="1369"/>
    </location>
</feature>
<dbReference type="EMBL" id="BDDD01001093">
    <property type="protein sequence ID" value="GAV73288.1"/>
    <property type="molecule type" value="Genomic_DNA"/>
</dbReference>
<feature type="region of interest" description="Disordered" evidence="9">
    <location>
        <begin position="885"/>
        <end position="923"/>
    </location>
</feature>
<reference evidence="12" key="1">
    <citation type="submission" date="2016-04" db="EMBL/GenBank/DDBJ databases">
        <title>Cephalotus genome sequencing.</title>
        <authorList>
            <person name="Fukushima K."/>
            <person name="Hasebe M."/>
            <person name="Fang X."/>
        </authorList>
    </citation>
    <scope>NUCLEOTIDE SEQUENCE [LARGE SCALE GENOMIC DNA]</scope>
    <source>
        <strain evidence="12">cv. St1</strain>
    </source>
</reference>
<comment type="caution">
    <text evidence="11">The sequence shown here is derived from an EMBL/GenBank/DDBJ whole genome shotgun (WGS) entry which is preliminary data.</text>
</comment>
<evidence type="ECO:0000256" key="6">
    <source>
        <dbReference type="ARBA" id="ARBA00022801"/>
    </source>
</evidence>
<feature type="region of interest" description="Disordered" evidence="9">
    <location>
        <begin position="385"/>
        <end position="493"/>
    </location>
</feature>
<keyword evidence="7" id="KW-0862">Zinc</keyword>
<feature type="compositionally biased region" description="Basic and acidic residues" evidence="9">
    <location>
        <begin position="385"/>
        <end position="404"/>
    </location>
</feature>
<accession>A0A1Q3BZM0</accession>
<name>A0A1Q3BZM0_CEPFO</name>
<dbReference type="Gene3D" id="3.40.140.10">
    <property type="entry name" value="Cytidine Deaminase, domain 2"/>
    <property type="match status" value="1"/>
</dbReference>
<dbReference type="PROSITE" id="PS51747">
    <property type="entry name" value="CYT_DCMP_DEAMINASES_2"/>
    <property type="match status" value="1"/>
</dbReference>
<evidence type="ECO:0000256" key="7">
    <source>
        <dbReference type="ARBA" id="ARBA00022833"/>
    </source>
</evidence>
<evidence type="ECO:0000259" key="10">
    <source>
        <dbReference type="PROSITE" id="PS51747"/>
    </source>
</evidence>
<evidence type="ECO:0000256" key="2">
    <source>
        <dbReference type="ARBA" id="ARBA00011738"/>
    </source>
</evidence>
<evidence type="ECO:0000313" key="12">
    <source>
        <dbReference type="Proteomes" id="UP000187406"/>
    </source>
</evidence>
<dbReference type="InterPro" id="IPR002125">
    <property type="entry name" value="CMP_dCMP_dom"/>
</dbReference>
<dbReference type="OrthoDB" id="408702at2759"/>
<feature type="compositionally biased region" description="Low complexity" evidence="9">
    <location>
        <begin position="980"/>
        <end position="994"/>
    </location>
</feature>
<evidence type="ECO:0000256" key="8">
    <source>
        <dbReference type="ARBA" id="ARBA00048045"/>
    </source>
</evidence>
<comment type="catalytic activity">
    <reaction evidence="8">
        <text>adenosine(34) in tRNA + H2O + H(+) = inosine(34) in tRNA + NH4(+)</text>
        <dbReference type="Rhea" id="RHEA:43168"/>
        <dbReference type="Rhea" id="RHEA-COMP:10373"/>
        <dbReference type="Rhea" id="RHEA-COMP:10374"/>
        <dbReference type="ChEBI" id="CHEBI:15377"/>
        <dbReference type="ChEBI" id="CHEBI:15378"/>
        <dbReference type="ChEBI" id="CHEBI:28938"/>
        <dbReference type="ChEBI" id="CHEBI:74411"/>
        <dbReference type="ChEBI" id="CHEBI:82852"/>
        <dbReference type="EC" id="3.5.4.33"/>
    </reaction>
</comment>
<dbReference type="Pfam" id="PF00383">
    <property type="entry name" value="dCMP_cyt_deam_1"/>
    <property type="match status" value="1"/>
</dbReference>
<feature type="compositionally biased region" description="Basic and acidic residues" evidence="9">
    <location>
        <begin position="566"/>
        <end position="575"/>
    </location>
</feature>
<keyword evidence="12" id="KW-1185">Reference proteome</keyword>
<feature type="compositionally biased region" description="Polar residues" evidence="9">
    <location>
        <begin position="1015"/>
        <end position="1043"/>
    </location>
</feature>
<dbReference type="GO" id="GO:0002100">
    <property type="term" value="P:tRNA wobble adenosine to inosine editing"/>
    <property type="evidence" value="ECO:0007669"/>
    <property type="project" value="InterPro"/>
</dbReference>
<feature type="region of interest" description="Disordered" evidence="9">
    <location>
        <begin position="697"/>
        <end position="743"/>
    </location>
</feature>
<evidence type="ECO:0000313" key="11">
    <source>
        <dbReference type="EMBL" id="GAV73288.1"/>
    </source>
</evidence>
<feature type="compositionally biased region" description="Basic and acidic residues" evidence="9">
    <location>
        <begin position="349"/>
        <end position="370"/>
    </location>
</feature>